<dbReference type="SUPFAM" id="SSF88946">
    <property type="entry name" value="Sigma2 domain of RNA polymerase sigma factors"/>
    <property type="match status" value="1"/>
</dbReference>
<organism evidence="9">
    <name type="scientific">Caldithrix abyssi</name>
    <dbReference type="NCBI Taxonomy" id="187145"/>
    <lineage>
        <taxon>Bacteria</taxon>
        <taxon>Pseudomonadati</taxon>
        <taxon>Calditrichota</taxon>
        <taxon>Calditrichia</taxon>
        <taxon>Calditrichales</taxon>
        <taxon>Calditrichaceae</taxon>
        <taxon>Caldithrix</taxon>
    </lineage>
</organism>
<feature type="domain" description="RNA polymerase sigma-70 region 2" evidence="7">
    <location>
        <begin position="50"/>
        <end position="119"/>
    </location>
</feature>
<dbReference type="Pfam" id="PF00140">
    <property type="entry name" value="Sigma70_r1_2"/>
    <property type="match status" value="1"/>
</dbReference>
<dbReference type="InterPro" id="IPR007624">
    <property type="entry name" value="RNA_pol_sigma70_r3"/>
</dbReference>
<evidence type="ECO:0000259" key="7">
    <source>
        <dbReference type="Pfam" id="PF04542"/>
    </source>
</evidence>
<dbReference type="InterPro" id="IPR050239">
    <property type="entry name" value="Sigma-70_RNA_pol_init_factors"/>
</dbReference>
<dbReference type="EMBL" id="DRLD01000093">
    <property type="protein sequence ID" value="HED09717.1"/>
    <property type="molecule type" value="Genomic_DNA"/>
</dbReference>
<dbReference type="Gene3D" id="1.10.10.10">
    <property type="entry name" value="Winged helix-like DNA-binding domain superfamily/Winged helix DNA-binding domain"/>
    <property type="match status" value="2"/>
</dbReference>
<gene>
    <name evidence="9" type="ORF">ENJ10_03430</name>
    <name evidence="10" type="ORF">ENJ15_00925</name>
</gene>
<dbReference type="InterPro" id="IPR000943">
    <property type="entry name" value="RNA_pol_sigma70"/>
</dbReference>
<dbReference type="PANTHER" id="PTHR30603:SF47">
    <property type="entry name" value="RNA POLYMERASE SIGMA FACTOR SIGD, CHLOROPLASTIC"/>
    <property type="match status" value="1"/>
</dbReference>
<evidence type="ECO:0000259" key="6">
    <source>
        <dbReference type="Pfam" id="PF04539"/>
    </source>
</evidence>
<evidence type="ECO:0000313" key="9">
    <source>
        <dbReference type="EMBL" id="HED09717.1"/>
    </source>
</evidence>
<keyword evidence="2" id="KW-0731">Sigma factor</keyword>
<comment type="caution">
    <text evidence="9">The sequence shown here is derived from an EMBL/GenBank/DDBJ whole genome shotgun (WGS) entry which is preliminary data.</text>
</comment>
<evidence type="ECO:0000259" key="8">
    <source>
        <dbReference type="Pfam" id="PF04545"/>
    </source>
</evidence>
<dbReference type="SUPFAM" id="SSF88659">
    <property type="entry name" value="Sigma3 and sigma4 domains of RNA polymerase sigma factors"/>
    <property type="match status" value="2"/>
</dbReference>
<reference evidence="9" key="1">
    <citation type="journal article" date="2020" name="mSystems">
        <title>Genome- and Community-Level Interaction Insights into Carbon Utilization and Element Cycling Functions of Hydrothermarchaeota in Hydrothermal Sediment.</title>
        <authorList>
            <person name="Zhou Z."/>
            <person name="Liu Y."/>
            <person name="Xu W."/>
            <person name="Pan J."/>
            <person name="Luo Z.H."/>
            <person name="Li M."/>
        </authorList>
    </citation>
    <scope>NUCLEOTIDE SEQUENCE [LARGE SCALE GENOMIC DNA]</scope>
    <source>
        <strain evidence="9">HyVt-456</strain>
        <strain evidence="10">HyVt-460</strain>
    </source>
</reference>
<keyword evidence="3" id="KW-0238">DNA-binding</keyword>
<proteinExistence type="predicted"/>
<evidence type="ECO:0000256" key="4">
    <source>
        <dbReference type="ARBA" id="ARBA00023163"/>
    </source>
</evidence>
<dbReference type="CDD" id="cd06171">
    <property type="entry name" value="Sigma70_r4"/>
    <property type="match status" value="1"/>
</dbReference>
<name>A0A7V1PTU8_CALAY</name>
<keyword evidence="1" id="KW-0805">Transcription regulation</keyword>
<dbReference type="GO" id="GO:0016987">
    <property type="term" value="F:sigma factor activity"/>
    <property type="evidence" value="ECO:0007669"/>
    <property type="project" value="UniProtKB-KW"/>
</dbReference>
<dbReference type="InterPro" id="IPR013324">
    <property type="entry name" value="RNA_pol_sigma_r3/r4-like"/>
</dbReference>
<dbReference type="PANTHER" id="PTHR30603">
    <property type="entry name" value="RNA POLYMERASE SIGMA FACTOR RPO"/>
    <property type="match status" value="1"/>
</dbReference>
<feature type="domain" description="RNA polymerase sigma-70 region 4" evidence="8">
    <location>
        <begin position="219"/>
        <end position="271"/>
    </location>
</feature>
<feature type="domain" description="RNA polymerase sigma-70 region 1.2" evidence="5">
    <location>
        <begin position="13"/>
        <end position="44"/>
    </location>
</feature>
<keyword evidence="4" id="KW-0804">Transcription</keyword>
<evidence type="ECO:0000259" key="5">
    <source>
        <dbReference type="Pfam" id="PF00140"/>
    </source>
</evidence>
<dbReference type="Proteomes" id="UP000886005">
    <property type="component" value="Unassembled WGS sequence"/>
</dbReference>
<dbReference type="InterPro" id="IPR007627">
    <property type="entry name" value="RNA_pol_sigma70_r2"/>
</dbReference>
<dbReference type="InterPro" id="IPR013325">
    <property type="entry name" value="RNA_pol_sigma_r2"/>
</dbReference>
<dbReference type="Proteomes" id="UP000885771">
    <property type="component" value="Unassembled WGS sequence"/>
</dbReference>
<dbReference type="Gene3D" id="1.10.601.10">
    <property type="entry name" value="RNA Polymerase Primary Sigma Factor"/>
    <property type="match status" value="2"/>
</dbReference>
<accession>A0A7V1PTU8</accession>
<feature type="domain" description="RNA polymerase sigma-70 region 3" evidence="6">
    <location>
        <begin position="131"/>
        <end position="203"/>
    </location>
</feature>
<dbReference type="InterPro" id="IPR014284">
    <property type="entry name" value="RNA_pol_sigma-70_dom"/>
</dbReference>
<evidence type="ECO:0000256" key="2">
    <source>
        <dbReference type="ARBA" id="ARBA00023082"/>
    </source>
</evidence>
<dbReference type="AlphaFoldDB" id="A0A7V1PTU8"/>
<sequence length="283" mass="32630">MFVSDFFISKNQSLENYLREIGEVKLLTPDQEIDLAKRIKQNDQRALKQLVSANLRFVVSVAKSYQNYGLSLEDLINEGNLGLMKAAYRFDETRGFKFISYAVWWIKQSILQAIAEQSRLVRLPLNRVGTLTKIGKVYSMLEQEYEREPTAEEIAKVLEVDSGDITDTIKMATRSVSMDSPLQKNSDSRLIDILQNQQDPEPDSDVMGESLKEEVNYILSTLSAREAKILKLYFGLDGEKPHTLEEIGVKFKLTRERVRQIKEKALRRLRHSSRSKVLRYYLG</sequence>
<dbReference type="GO" id="GO:0006352">
    <property type="term" value="P:DNA-templated transcription initiation"/>
    <property type="evidence" value="ECO:0007669"/>
    <property type="project" value="InterPro"/>
</dbReference>
<dbReference type="InterPro" id="IPR009042">
    <property type="entry name" value="RNA_pol_sigma70_r1_2"/>
</dbReference>
<dbReference type="InterPro" id="IPR036388">
    <property type="entry name" value="WH-like_DNA-bd_sf"/>
</dbReference>
<evidence type="ECO:0000256" key="1">
    <source>
        <dbReference type="ARBA" id="ARBA00023015"/>
    </source>
</evidence>
<dbReference type="EMBL" id="DRLI01000041">
    <property type="protein sequence ID" value="HHM01546.1"/>
    <property type="molecule type" value="Genomic_DNA"/>
</dbReference>
<dbReference type="Pfam" id="PF04542">
    <property type="entry name" value="Sigma70_r2"/>
    <property type="match status" value="1"/>
</dbReference>
<dbReference type="InterPro" id="IPR007630">
    <property type="entry name" value="RNA_pol_sigma70_r4"/>
</dbReference>
<protein>
    <submittedName>
        <fullName evidence="9">RNA polymerase sigma factor RpoD/SigA</fullName>
    </submittedName>
</protein>
<dbReference type="GO" id="GO:0003677">
    <property type="term" value="F:DNA binding"/>
    <property type="evidence" value="ECO:0007669"/>
    <property type="project" value="UniProtKB-KW"/>
</dbReference>
<dbReference type="Pfam" id="PF04545">
    <property type="entry name" value="Sigma70_r4"/>
    <property type="match status" value="1"/>
</dbReference>
<dbReference type="NCBIfam" id="TIGR02937">
    <property type="entry name" value="sigma70-ECF"/>
    <property type="match status" value="1"/>
</dbReference>
<dbReference type="Pfam" id="PF04539">
    <property type="entry name" value="Sigma70_r3"/>
    <property type="match status" value="1"/>
</dbReference>
<evidence type="ECO:0000256" key="3">
    <source>
        <dbReference type="ARBA" id="ARBA00023125"/>
    </source>
</evidence>
<evidence type="ECO:0000313" key="10">
    <source>
        <dbReference type="EMBL" id="HHM01546.1"/>
    </source>
</evidence>
<dbReference type="PRINTS" id="PR00046">
    <property type="entry name" value="SIGMA70FCT"/>
</dbReference>
<dbReference type="PIRSF" id="PIRSF000770">
    <property type="entry name" value="RNA_pol_sigma-SigE/K"/>
    <property type="match status" value="1"/>
</dbReference>